<feature type="non-terminal residue" evidence="2">
    <location>
        <position position="251"/>
    </location>
</feature>
<feature type="domain" description="Reverse transcriptase" evidence="1">
    <location>
        <begin position="162"/>
        <end position="251"/>
    </location>
</feature>
<evidence type="ECO:0000313" key="3">
    <source>
        <dbReference type="Proteomes" id="UP000023152"/>
    </source>
</evidence>
<sequence>VLNEMNKIKQDHAEGKEHEMFKRMRKEDNDEWFPIHEQENVIIQEEERMENIRKYYEKLYSEGDEAEDESHLEKKNKYKGIMKEIQETERKGNDQAVELIEIEQAAKQLGNHKATFLDCISNEIVKAIVKEDAEILRKFINKLLENPLDIPKKLLASKLVIIPKKGCPTGPEDTRGIRVKSAILTLIDKLLLNRIKPTIEKSLSDEQGGFRPGRGTINQLIAFRLMIYHAKYVSQKEVYVLSVDFRKAFDS</sequence>
<evidence type="ECO:0000313" key="2">
    <source>
        <dbReference type="EMBL" id="ETO34344.1"/>
    </source>
</evidence>
<dbReference type="PANTHER" id="PTHR31635">
    <property type="entry name" value="REVERSE TRANSCRIPTASE DOMAIN-CONTAINING PROTEIN-RELATED"/>
    <property type="match status" value="1"/>
</dbReference>
<dbReference type="EMBL" id="ASPP01002647">
    <property type="protein sequence ID" value="ETO34344.1"/>
    <property type="molecule type" value="Genomic_DNA"/>
</dbReference>
<gene>
    <name evidence="2" type="ORF">RFI_02750</name>
</gene>
<accession>X6P8E9</accession>
<reference evidence="2 3" key="1">
    <citation type="journal article" date="2013" name="Curr. Biol.">
        <title>The Genome of the Foraminiferan Reticulomyxa filosa.</title>
        <authorList>
            <person name="Glockner G."/>
            <person name="Hulsmann N."/>
            <person name="Schleicher M."/>
            <person name="Noegel A.A."/>
            <person name="Eichinger L."/>
            <person name="Gallinger C."/>
            <person name="Pawlowski J."/>
            <person name="Sierra R."/>
            <person name="Euteneuer U."/>
            <person name="Pillet L."/>
            <person name="Moustafa A."/>
            <person name="Platzer M."/>
            <person name="Groth M."/>
            <person name="Szafranski K."/>
            <person name="Schliwa M."/>
        </authorList>
    </citation>
    <scope>NUCLEOTIDE SEQUENCE [LARGE SCALE GENOMIC DNA]</scope>
</reference>
<protein>
    <recommendedName>
        <fullName evidence="1">Reverse transcriptase domain-containing protein</fullName>
    </recommendedName>
</protein>
<evidence type="ECO:0000259" key="1">
    <source>
        <dbReference type="Pfam" id="PF00078"/>
    </source>
</evidence>
<feature type="non-terminal residue" evidence="2">
    <location>
        <position position="1"/>
    </location>
</feature>
<comment type="caution">
    <text evidence="2">The sequence shown here is derived from an EMBL/GenBank/DDBJ whole genome shotgun (WGS) entry which is preliminary data.</text>
</comment>
<organism evidence="2 3">
    <name type="scientific">Reticulomyxa filosa</name>
    <dbReference type="NCBI Taxonomy" id="46433"/>
    <lineage>
        <taxon>Eukaryota</taxon>
        <taxon>Sar</taxon>
        <taxon>Rhizaria</taxon>
        <taxon>Retaria</taxon>
        <taxon>Foraminifera</taxon>
        <taxon>Monothalamids</taxon>
        <taxon>Reticulomyxidae</taxon>
        <taxon>Reticulomyxa</taxon>
    </lineage>
</organism>
<dbReference type="OrthoDB" id="10070415at2759"/>
<proteinExistence type="predicted"/>
<name>X6P8E9_RETFI</name>
<dbReference type="Pfam" id="PF00078">
    <property type="entry name" value="RVT_1"/>
    <property type="match status" value="1"/>
</dbReference>
<keyword evidence="3" id="KW-1185">Reference proteome</keyword>
<dbReference type="Proteomes" id="UP000023152">
    <property type="component" value="Unassembled WGS sequence"/>
</dbReference>
<dbReference type="AlphaFoldDB" id="X6P8E9"/>
<dbReference type="InterPro" id="IPR000477">
    <property type="entry name" value="RT_dom"/>
</dbReference>
<dbReference type="PANTHER" id="PTHR31635:SF196">
    <property type="entry name" value="REVERSE TRANSCRIPTASE DOMAIN-CONTAINING PROTEIN-RELATED"/>
    <property type="match status" value="1"/>
</dbReference>